<keyword evidence="2" id="KW-1185">Reference proteome</keyword>
<dbReference type="WBParaSite" id="nRc.2.0.1.t06371-RA">
    <property type="protein sequence ID" value="nRc.2.0.1.t06371-RA"/>
    <property type="gene ID" value="nRc.2.0.1.g06371"/>
</dbReference>
<dbReference type="PROSITE" id="PS51845">
    <property type="entry name" value="PDEASE_I_2"/>
    <property type="match status" value="1"/>
</dbReference>
<proteinExistence type="predicted"/>
<sequence length="147" mass="16823">MQDSLINVRRPSVITWSTVTSAAGLPHIEAQPSRSRSIGSRKDAGFCEFKLASFDKEFSVEDERVIKTSNGLSIDVQQVAADPMLLECCSQWDFEIFDYYVDNPDTILSRISYRAFDSVNLFSTFSIDKARFFNFFHHLECGYRDLP</sequence>
<dbReference type="Proteomes" id="UP000887565">
    <property type="component" value="Unplaced"/>
</dbReference>
<dbReference type="Gene3D" id="1.10.1300.10">
    <property type="entry name" value="3'5'-cyclic nucleotide phosphodiesterase, catalytic domain"/>
    <property type="match status" value="1"/>
</dbReference>
<organism evidence="2 3">
    <name type="scientific">Romanomermis culicivorax</name>
    <name type="common">Nematode worm</name>
    <dbReference type="NCBI Taxonomy" id="13658"/>
    <lineage>
        <taxon>Eukaryota</taxon>
        <taxon>Metazoa</taxon>
        <taxon>Ecdysozoa</taxon>
        <taxon>Nematoda</taxon>
        <taxon>Enoplea</taxon>
        <taxon>Dorylaimia</taxon>
        <taxon>Mermithida</taxon>
        <taxon>Mermithoidea</taxon>
        <taxon>Mermithidae</taxon>
        <taxon>Romanomermis</taxon>
    </lineage>
</organism>
<dbReference type="GO" id="GO:0007165">
    <property type="term" value="P:signal transduction"/>
    <property type="evidence" value="ECO:0007669"/>
    <property type="project" value="InterPro"/>
</dbReference>
<feature type="domain" description="PDEase" evidence="1">
    <location>
        <begin position="72"/>
        <end position="147"/>
    </location>
</feature>
<dbReference type="AlphaFoldDB" id="A0A915HYM7"/>
<dbReference type="GO" id="GO:0004114">
    <property type="term" value="F:3',5'-cyclic-nucleotide phosphodiesterase activity"/>
    <property type="evidence" value="ECO:0007669"/>
    <property type="project" value="InterPro"/>
</dbReference>
<protein>
    <submittedName>
        <fullName evidence="3">PDEase domain-containing protein</fullName>
    </submittedName>
</protein>
<evidence type="ECO:0000313" key="3">
    <source>
        <dbReference type="WBParaSite" id="nRc.2.0.1.t06371-RA"/>
    </source>
</evidence>
<accession>A0A915HYM7</accession>
<evidence type="ECO:0000259" key="1">
    <source>
        <dbReference type="PROSITE" id="PS51845"/>
    </source>
</evidence>
<dbReference type="InterPro" id="IPR002073">
    <property type="entry name" value="PDEase_catalytic_dom"/>
</dbReference>
<name>A0A915HYM7_ROMCU</name>
<dbReference type="InterPro" id="IPR036971">
    <property type="entry name" value="PDEase_catalytic_dom_sf"/>
</dbReference>
<reference evidence="3" key="1">
    <citation type="submission" date="2022-11" db="UniProtKB">
        <authorList>
            <consortium name="WormBaseParasite"/>
        </authorList>
    </citation>
    <scope>IDENTIFICATION</scope>
</reference>
<dbReference type="SUPFAM" id="SSF109604">
    <property type="entry name" value="HD-domain/PDEase-like"/>
    <property type="match status" value="1"/>
</dbReference>
<evidence type="ECO:0000313" key="2">
    <source>
        <dbReference type="Proteomes" id="UP000887565"/>
    </source>
</evidence>